<evidence type="ECO:0000313" key="2">
    <source>
        <dbReference type="Proteomes" id="UP000831701"/>
    </source>
</evidence>
<evidence type="ECO:0000313" key="1">
    <source>
        <dbReference type="EMBL" id="KAI3375715.1"/>
    </source>
</evidence>
<accession>A0ACB8X763</accession>
<reference evidence="1" key="1">
    <citation type="submission" date="2022-04" db="EMBL/GenBank/DDBJ databases">
        <title>Jade perch genome.</title>
        <authorList>
            <person name="Chao B."/>
        </authorList>
    </citation>
    <scope>NUCLEOTIDE SEQUENCE</scope>
    <source>
        <strain evidence="1">CB-2022</strain>
    </source>
</reference>
<dbReference type="Proteomes" id="UP000831701">
    <property type="component" value="Chromosome 2"/>
</dbReference>
<gene>
    <name evidence="1" type="ORF">L3Q82_004021</name>
</gene>
<name>A0ACB8X763_9TELE</name>
<keyword evidence="2" id="KW-1185">Reference proteome</keyword>
<comment type="caution">
    <text evidence="1">The sequence shown here is derived from an EMBL/GenBank/DDBJ whole genome shotgun (WGS) entry which is preliminary data.</text>
</comment>
<proteinExistence type="predicted"/>
<dbReference type="EMBL" id="CM041532">
    <property type="protein sequence ID" value="KAI3375715.1"/>
    <property type="molecule type" value="Genomic_DNA"/>
</dbReference>
<sequence>MSHYPPSFPLHPTNHPSTQIVLTWSLFYSFLEGFKKEDSYARYRHTADQPPHRLRHLEQAPTPKPWTVKEEEEEEREREREREEGLLRHKGGEGREAGRDSGAPSRGEERNQRHITSQQLRDDKAHVSMSLAGGLQRSLDEMLERPRETEREMSQKKIFLIFVAISTVSLLLHHGGHLSWPMEAFHLGCPALRSHPAPGLKPKHTNVAFLKTHKTASTTMQNLLFRFAERNNVTVALPVQACSHQFCYPRSFTSHFVHPHTLPPNIITSHMRFNKAELQRLMPNDTIYITILREPGSMFESLFSYYNQYCQSFKRVPNGSLEAFLEEPWRYYRQDEKDSMYARNTLTFDLGGDKDRPATDVPYARAFLAEVERVFSLVMIAEYFDESLVLLRHLLSWDLDDILYVKLNMRTPSSKRSLTPGLPAKIRAWNSLDARLYDHFNASLWRQLSALGPACVAREVRLLRRAQERLMRSCFGGRMPPLRSAAQIKNKDLRPWQPSGKVDIVGYDLPVNLSRGFSSQAQELCLKLIMPEVQYTRVLLRSQSLRYRRGYQLRPPQQSHPIQQPIRAVLTRHPQVQRSQPPPAVPGPASGTGSTSTSKPAAGTPDSNLSTMGKTKELCKDTRDKIVDVHKAWDGIQDNKASSLGEKATTVGTIIRKWKKLKMTVNLTGAPYKISPRGVSVIMRKRLMSLSSRVEEHLQFLRAHKENNGRSVAALLSSISLRRPGIGQMYKNDMKSLQSDFILFFFTYVVEDGGLCKFRVFWHHQHNMQEVGSTQRGSQRAFSVLDRLLVTHPVWLQLSLNQDSAIYILLREPVGTFLVRKCSSSQRKVLCLRVTADKSASSVKECFICEEDSTFALESSALSFPDLCRLVAFYCISRDVLPFPLQLPEAIAKATTHRQLEAISHMGQVASTSSSQAQTLERCTLLTRGRQGKLCFINPLFLQLEVTKQPQLANHSASNKRHRFKRSMRLRLSESSMNLSLEGVGSYSPPSSEEQPDASERLQKAGANPQRRVHAGAGVLRRTPAVSPGSAEEEDMMSVYVPQTPAKAEEPPQPQQTAQAEEPGIEVAALALERRPAPSLAELDSSSSFSSMDEDNDSDSDTESQARTQAHVYPRPPLVRSRGRGGLHRMSEAFVCFFAPDKRLTRLVEELSRDRRSTFGGMVQDFLLAQREVLKSLASSSSSSSSPRVTSVQLLQGLRLFLSQAKCCLLDSGELEPPIETLVPENEKDLALERAMFSCVLRPLKSQLEKALVELHNQDGSSQRLTQNLLRLKGDAAMERLGVRTGVPDGRGVERVKQKLILMQRTHSPIDKVLLLLQVCKCIHKAMGSLHGQDVSWEDFLPSLSYVIVECNRPHILIDVEYMMELLEPSWLGGEGGYYLTSVYASLCLIQSLDREQPVSGCLTPEAQEALKEWSCRRSREAQRQKQNQHSQRCVRILFQDGERSAVRTLQWRAGETSQALAQQLCASTFGVSDPQQYTLYWRSGGEMRALPPQAQPQDLASHSEGGPSLSYLRTDHDFSKMRRLTRGGAVDLSESVCEE</sequence>
<protein>
    <submittedName>
        <fullName evidence="1">Uncharacterized protein</fullName>
    </submittedName>
</protein>
<organism evidence="1 2">
    <name type="scientific">Scortum barcoo</name>
    <name type="common">barcoo grunter</name>
    <dbReference type="NCBI Taxonomy" id="214431"/>
    <lineage>
        <taxon>Eukaryota</taxon>
        <taxon>Metazoa</taxon>
        <taxon>Chordata</taxon>
        <taxon>Craniata</taxon>
        <taxon>Vertebrata</taxon>
        <taxon>Euteleostomi</taxon>
        <taxon>Actinopterygii</taxon>
        <taxon>Neopterygii</taxon>
        <taxon>Teleostei</taxon>
        <taxon>Neoteleostei</taxon>
        <taxon>Acanthomorphata</taxon>
        <taxon>Eupercaria</taxon>
        <taxon>Centrarchiformes</taxon>
        <taxon>Terapontoidei</taxon>
        <taxon>Terapontidae</taxon>
        <taxon>Scortum</taxon>
    </lineage>
</organism>